<dbReference type="HOGENOM" id="CLU_027430_0_0_1"/>
<dbReference type="EMBL" id="KI912111">
    <property type="protein sequence ID" value="ETS82472.1"/>
    <property type="molecule type" value="Genomic_DNA"/>
</dbReference>
<proteinExistence type="predicted"/>
<dbReference type="eggNOG" id="ENOG502QUR4">
    <property type="taxonomic scope" value="Eukaryota"/>
</dbReference>
<organism evidence="5 6">
    <name type="scientific">Pestalotiopsis fici (strain W106-1 / CGMCC3.15140)</name>
    <dbReference type="NCBI Taxonomy" id="1229662"/>
    <lineage>
        <taxon>Eukaryota</taxon>
        <taxon>Fungi</taxon>
        <taxon>Dikarya</taxon>
        <taxon>Ascomycota</taxon>
        <taxon>Pezizomycotina</taxon>
        <taxon>Sordariomycetes</taxon>
        <taxon>Xylariomycetidae</taxon>
        <taxon>Amphisphaeriales</taxon>
        <taxon>Sporocadaceae</taxon>
        <taxon>Pestalotiopsis</taxon>
    </lineage>
</organism>
<keyword evidence="2" id="KW-0326">Glycosidase</keyword>
<dbReference type="SUPFAM" id="SSF51445">
    <property type="entry name" value="(Trans)glycosidases"/>
    <property type="match status" value="1"/>
</dbReference>
<dbReference type="FunFam" id="3.20.20.80:FF:000135">
    <property type="entry name" value="Beta-galactosidase, putative, bgl35A"/>
    <property type="match status" value="1"/>
</dbReference>
<evidence type="ECO:0008006" key="7">
    <source>
        <dbReference type="Google" id="ProtNLM"/>
    </source>
</evidence>
<dbReference type="InterPro" id="IPR017853">
    <property type="entry name" value="GH"/>
</dbReference>
<dbReference type="GO" id="GO:0009341">
    <property type="term" value="C:beta-galactosidase complex"/>
    <property type="evidence" value="ECO:0007669"/>
    <property type="project" value="InterPro"/>
</dbReference>
<dbReference type="GO" id="GO:0005975">
    <property type="term" value="P:carbohydrate metabolic process"/>
    <property type="evidence" value="ECO:0007669"/>
    <property type="project" value="InterPro"/>
</dbReference>
<protein>
    <recommendedName>
        <fullName evidence="7">Glycoside hydrolase 35 catalytic domain-containing protein</fullName>
    </recommendedName>
</protein>
<evidence type="ECO:0000259" key="4">
    <source>
        <dbReference type="Pfam" id="PF18120"/>
    </source>
</evidence>
<evidence type="ECO:0000256" key="2">
    <source>
        <dbReference type="ARBA" id="ARBA00023295"/>
    </source>
</evidence>
<dbReference type="Proteomes" id="UP000030651">
    <property type="component" value="Unassembled WGS sequence"/>
</dbReference>
<dbReference type="InterPro" id="IPR013529">
    <property type="entry name" value="Glyco_hydro_42_N"/>
</dbReference>
<dbReference type="InterPro" id="IPR040719">
    <property type="entry name" value="DUF5597"/>
</dbReference>
<keyword evidence="1" id="KW-0378">Hydrolase</keyword>
<dbReference type="KEGG" id="pfy:PFICI_04348"/>
<name>W3XAM3_PESFW</name>
<dbReference type="OMA" id="AMMPNED"/>
<gene>
    <name evidence="5" type="ORF">PFICI_04348</name>
</gene>
<dbReference type="OrthoDB" id="1657402at2759"/>
<evidence type="ECO:0000256" key="1">
    <source>
        <dbReference type="ARBA" id="ARBA00022801"/>
    </source>
</evidence>
<evidence type="ECO:0000259" key="3">
    <source>
        <dbReference type="Pfam" id="PF02449"/>
    </source>
</evidence>
<dbReference type="Gene3D" id="3.20.20.80">
    <property type="entry name" value="Glycosidases"/>
    <property type="match status" value="1"/>
</dbReference>
<accession>W3XAM3</accession>
<dbReference type="GeneID" id="19269361"/>
<dbReference type="Pfam" id="PF18120">
    <property type="entry name" value="DUF5597"/>
    <property type="match status" value="1"/>
</dbReference>
<evidence type="ECO:0000313" key="5">
    <source>
        <dbReference type="EMBL" id="ETS82472.1"/>
    </source>
</evidence>
<reference evidence="6" key="1">
    <citation type="journal article" date="2015" name="BMC Genomics">
        <title>Genomic and transcriptomic analysis of the endophytic fungus Pestalotiopsis fici reveals its lifestyle and high potential for synthesis of natural products.</title>
        <authorList>
            <person name="Wang X."/>
            <person name="Zhang X."/>
            <person name="Liu L."/>
            <person name="Xiang M."/>
            <person name="Wang W."/>
            <person name="Sun X."/>
            <person name="Che Y."/>
            <person name="Guo L."/>
            <person name="Liu G."/>
            <person name="Guo L."/>
            <person name="Wang C."/>
            <person name="Yin W.B."/>
            <person name="Stadler M."/>
            <person name="Zhang X."/>
            <person name="Liu X."/>
        </authorList>
    </citation>
    <scope>NUCLEOTIDE SEQUENCE [LARGE SCALE GENOMIC DNA]</scope>
    <source>
        <strain evidence="6">W106-1 / CGMCC3.15140</strain>
    </source>
</reference>
<dbReference type="AlphaFoldDB" id="W3XAM3"/>
<evidence type="ECO:0000313" key="6">
    <source>
        <dbReference type="Proteomes" id="UP000030651"/>
    </source>
</evidence>
<dbReference type="RefSeq" id="XP_007831120.1">
    <property type="nucleotide sequence ID" value="XM_007832929.1"/>
</dbReference>
<sequence>MVTENAAQIPRIVDLDGHRQLHVGGKPFLILGGELQNSSFTSAEYMRPVWQRLIDSHMNTVLGCVTWELIEPVEGEFEFRELDLIIQDAREHGLHLILLWFGAFKNGKSTYVPRWIKLDSDRFPRAKIFDGSTTKTTEVLSLFSPEACISDARAFEKLMSHIKEIDEAHSTIIMVQVENEVGLLGDSRDRSEAADKAFAQPVPRELIDYLKTNWASLHPDLRSNLAGAEPALFARTTGSERGWSQLFGQSASTEEIFMSYHYALYVNKVAALGRTAYPLPLFTNVWQNYAEGGSSSVSTVAAGGGSPGDYPSGGGTSNVLDIWHRFAPNLDFIAPDIYLNDYHKTCEKYRHSGQPLFIPEQRRDGVGARSSWIAIGSFAAMGISPFGIDTLEAQDNEYAKHYALMASTSALILEAQLRPASSVGFYFPPPQPAGGRDTYQPLVKQWDDYEFTIERAFVFGHPGPAAGMVIHQGGPNLLLLGWGFQVRARSLAIASTFTGIVRFEEKEVVDKVTGVLRTLRSLNGDETRSGQFAIMPNKDPDYGGFPIAVTIPARTGIAEVEFYSLVS</sequence>
<dbReference type="InParanoid" id="W3XAM3"/>
<feature type="domain" description="DUF5597" evidence="4">
    <location>
        <begin position="399"/>
        <end position="533"/>
    </location>
</feature>
<keyword evidence="6" id="KW-1185">Reference proteome</keyword>
<dbReference type="Pfam" id="PF02449">
    <property type="entry name" value="Glyco_hydro_42"/>
    <property type="match status" value="1"/>
</dbReference>
<dbReference type="Gene3D" id="2.60.220.20">
    <property type="entry name" value="putative beta-Galactosidase from caulobacter crescentus"/>
    <property type="match status" value="1"/>
</dbReference>
<feature type="domain" description="Glycoside hydrolase family 42 N-terminal" evidence="3">
    <location>
        <begin position="56"/>
        <end position="200"/>
    </location>
</feature>
<dbReference type="GO" id="GO:0004565">
    <property type="term" value="F:beta-galactosidase activity"/>
    <property type="evidence" value="ECO:0007669"/>
    <property type="project" value="InterPro"/>
</dbReference>